<proteinExistence type="predicted"/>
<sequence>MTDRPKDNLVLFPKTLDYYQIQLTKMLETERYGDAKALLAFLLQCRGEAERHHTEWQALLGWLDAAFPAAEGSLDYDALLKNEEGEENEEEIFKRRLSERSQSDANYIPELLASLYNGDDPGQQMLILSQLQHVLHPDIDSSLRQWLAREEYIPPLQFRALQAIRNQGGSGPVAFWRDGESLTVEAADTPLSFSEFPPGMHQVLERVRQSAEVSDPTLSYFAEETWKDCAELAYGTPVFQSMAADDDGSSDVWAAALHQLLLEKLHGKQGDEAIREQYGITGELRFRYEQALRWLRSYAMDPQMSE</sequence>
<evidence type="ECO:0000313" key="1">
    <source>
        <dbReference type="EMBL" id="MFC4600435.1"/>
    </source>
</evidence>
<evidence type="ECO:0000313" key="2">
    <source>
        <dbReference type="Proteomes" id="UP001596028"/>
    </source>
</evidence>
<organism evidence="1 2">
    <name type="scientific">Cohnella hongkongensis</name>
    <dbReference type="NCBI Taxonomy" id="178337"/>
    <lineage>
        <taxon>Bacteria</taxon>
        <taxon>Bacillati</taxon>
        <taxon>Bacillota</taxon>
        <taxon>Bacilli</taxon>
        <taxon>Bacillales</taxon>
        <taxon>Paenibacillaceae</taxon>
        <taxon>Cohnella</taxon>
    </lineage>
</organism>
<dbReference type="Proteomes" id="UP001596028">
    <property type="component" value="Unassembled WGS sequence"/>
</dbReference>
<protein>
    <submittedName>
        <fullName evidence="1">Uncharacterized protein</fullName>
    </submittedName>
</protein>
<gene>
    <name evidence="1" type="ORF">ACFO3S_19470</name>
</gene>
<comment type="caution">
    <text evidence="1">The sequence shown here is derived from an EMBL/GenBank/DDBJ whole genome shotgun (WGS) entry which is preliminary data.</text>
</comment>
<name>A0ABV9FEQ6_9BACL</name>
<keyword evidence="2" id="KW-1185">Reference proteome</keyword>
<reference evidence="2" key="1">
    <citation type="journal article" date="2019" name="Int. J. Syst. Evol. Microbiol.">
        <title>The Global Catalogue of Microorganisms (GCM) 10K type strain sequencing project: providing services to taxonomists for standard genome sequencing and annotation.</title>
        <authorList>
            <consortium name="The Broad Institute Genomics Platform"/>
            <consortium name="The Broad Institute Genome Sequencing Center for Infectious Disease"/>
            <person name="Wu L."/>
            <person name="Ma J."/>
        </authorList>
    </citation>
    <scope>NUCLEOTIDE SEQUENCE [LARGE SCALE GENOMIC DNA]</scope>
    <source>
        <strain evidence="2">CCUG 49571</strain>
    </source>
</reference>
<dbReference type="RefSeq" id="WP_378099512.1">
    <property type="nucleotide sequence ID" value="NZ_JBHSEP010000016.1"/>
</dbReference>
<dbReference type="EMBL" id="JBHSEP010000016">
    <property type="protein sequence ID" value="MFC4600435.1"/>
    <property type="molecule type" value="Genomic_DNA"/>
</dbReference>
<accession>A0ABV9FEQ6</accession>